<feature type="transmembrane region" description="Helical" evidence="7">
    <location>
        <begin position="356"/>
        <end position="374"/>
    </location>
</feature>
<dbReference type="PANTHER" id="PTHR43549:SF3">
    <property type="entry name" value="MULTIDRUG RESISTANCE PROTEIN YPNP-RELATED"/>
    <property type="match status" value="1"/>
</dbReference>
<dbReference type="InterPro" id="IPR052031">
    <property type="entry name" value="Membrane_Transporter-Flippase"/>
</dbReference>
<evidence type="ECO:0000256" key="1">
    <source>
        <dbReference type="ARBA" id="ARBA00004651"/>
    </source>
</evidence>
<organism evidence="8 9">
    <name type="scientific">Blautia ammoniilytica</name>
    <dbReference type="NCBI Taxonomy" id="2981782"/>
    <lineage>
        <taxon>Bacteria</taxon>
        <taxon>Bacillati</taxon>
        <taxon>Bacillota</taxon>
        <taxon>Clostridia</taxon>
        <taxon>Lachnospirales</taxon>
        <taxon>Lachnospiraceae</taxon>
        <taxon>Blautia</taxon>
    </lineage>
</organism>
<evidence type="ECO:0000256" key="7">
    <source>
        <dbReference type="SAM" id="Phobius"/>
    </source>
</evidence>
<dbReference type="Proteomes" id="UP001652409">
    <property type="component" value="Unassembled WGS sequence"/>
</dbReference>
<dbReference type="CDD" id="cd13138">
    <property type="entry name" value="MATE_yoeA_like"/>
    <property type="match status" value="1"/>
</dbReference>
<dbReference type="NCBIfam" id="TIGR00797">
    <property type="entry name" value="matE"/>
    <property type="match status" value="1"/>
</dbReference>
<keyword evidence="2" id="KW-0813">Transport</keyword>
<feature type="transmembrane region" description="Helical" evidence="7">
    <location>
        <begin position="164"/>
        <end position="186"/>
    </location>
</feature>
<keyword evidence="3" id="KW-1003">Cell membrane</keyword>
<dbReference type="PANTHER" id="PTHR43549">
    <property type="entry name" value="MULTIDRUG RESISTANCE PROTEIN YPNP-RELATED"/>
    <property type="match status" value="1"/>
</dbReference>
<comment type="subcellular location">
    <subcellularLocation>
        <location evidence="1">Cell membrane</location>
        <topology evidence="1">Multi-pass membrane protein</topology>
    </subcellularLocation>
</comment>
<feature type="transmembrane region" description="Helical" evidence="7">
    <location>
        <begin position="95"/>
        <end position="112"/>
    </location>
</feature>
<feature type="transmembrane region" description="Helical" evidence="7">
    <location>
        <begin position="132"/>
        <end position="152"/>
    </location>
</feature>
<dbReference type="RefSeq" id="WP_158420621.1">
    <property type="nucleotide sequence ID" value="NZ_JAOQJL010000004.1"/>
</dbReference>
<name>A0ABT2TQA1_9FIRM</name>
<proteinExistence type="predicted"/>
<evidence type="ECO:0000256" key="3">
    <source>
        <dbReference type="ARBA" id="ARBA00022475"/>
    </source>
</evidence>
<feature type="transmembrane region" description="Helical" evidence="7">
    <location>
        <begin position="411"/>
        <end position="436"/>
    </location>
</feature>
<keyword evidence="6 7" id="KW-0472">Membrane</keyword>
<dbReference type="InterPro" id="IPR002528">
    <property type="entry name" value="MATE_fam"/>
</dbReference>
<feature type="transmembrane region" description="Helical" evidence="7">
    <location>
        <begin position="12"/>
        <end position="31"/>
    </location>
</feature>
<feature type="transmembrane region" description="Helical" evidence="7">
    <location>
        <begin position="316"/>
        <end position="336"/>
    </location>
</feature>
<keyword evidence="9" id="KW-1185">Reference proteome</keyword>
<evidence type="ECO:0000313" key="8">
    <source>
        <dbReference type="EMBL" id="MCU6764388.1"/>
    </source>
</evidence>
<dbReference type="EMBL" id="JAOQJL010000004">
    <property type="protein sequence ID" value="MCU6764388.1"/>
    <property type="molecule type" value="Genomic_DNA"/>
</dbReference>
<evidence type="ECO:0000256" key="4">
    <source>
        <dbReference type="ARBA" id="ARBA00022692"/>
    </source>
</evidence>
<feature type="transmembrane region" description="Helical" evidence="7">
    <location>
        <begin position="51"/>
        <end position="75"/>
    </location>
</feature>
<feature type="transmembrane region" description="Helical" evidence="7">
    <location>
        <begin position="386"/>
        <end position="405"/>
    </location>
</feature>
<keyword evidence="4 7" id="KW-0812">Transmembrane</keyword>
<sequence length="450" mass="48424">MRTDMTAGKPMKILLDFTIPVFIGNVFQQFYNMVDAIIVGKFVGTKALAAVGSTGTIMFLILGFLTGLTAGFTVLTAQKFGAGKMDEMRQTVGNAALLSIVVSVVMTAVSMAGMHSLLKFMNTPADIFKDAYAYIMIICGGIFAQVLYNLLASILRALGNSKTPLYFLILAALLNIVLDLVFIVIFHMGAAGAAWATVVSQGVSGFLCLLYIIKAVPELHLSRDDWKYRPYLAKNQISVGIPMGLQYSITAIGAMMVQSALNILGAYAVAAFTAGQKVENIFSQAYVALGTAMATYNAQNVGAGNVQRVREGFRSANIIGVSYAIITGAILIFWGKYYAYLFISDNIDSVLPMVDTYVKCVGFFTIPLHFVNVLRNGIQGMGYGLLPMMSGVAELVGRGVTAVVAAHKKSYAGACLASPAAWIVATILLITMYFYVIKDTERKLGRTTND</sequence>
<keyword evidence="5 7" id="KW-1133">Transmembrane helix</keyword>
<evidence type="ECO:0000313" key="9">
    <source>
        <dbReference type="Proteomes" id="UP001652409"/>
    </source>
</evidence>
<dbReference type="InterPro" id="IPR048279">
    <property type="entry name" value="MdtK-like"/>
</dbReference>
<dbReference type="Pfam" id="PF01554">
    <property type="entry name" value="MatE"/>
    <property type="match status" value="2"/>
</dbReference>
<gene>
    <name evidence="8" type="ORF">OCV61_03065</name>
</gene>
<evidence type="ECO:0000256" key="2">
    <source>
        <dbReference type="ARBA" id="ARBA00022448"/>
    </source>
</evidence>
<protein>
    <submittedName>
        <fullName evidence="8">MATE family efflux transporter</fullName>
    </submittedName>
</protein>
<evidence type="ECO:0000256" key="5">
    <source>
        <dbReference type="ARBA" id="ARBA00022989"/>
    </source>
</evidence>
<accession>A0ABT2TQA1</accession>
<feature type="transmembrane region" description="Helical" evidence="7">
    <location>
        <begin position="192"/>
        <end position="213"/>
    </location>
</feature>
<comment type="caution">
    <text evidence="8">The sequence shown here is derived from an EMBL/GenBank/DDBJ whole genome shotgun (WGS) entry which is preliminary data.</text>
</comment>
<dbReference type="PIRSF" id="PIRSF006603">
    <property type="entry name" value="DinF"/>
    <property type="match status" value="1"/>
</dbReference>
<reference evidence="8 9" key="1">
    <citation type="journal article" date="2021" name="ISME Commun">
        <title>Automated analysis of genomic sequences facilitates high-throughput and comprehensive description of bacteria.</title>
        <authorList>
            <person name="Hitch T.C.A."/>
        </authorList>
    </citation>
    <scope>NUCLEOTIDE SEQUENCE [LARGE SCALE GENOMIC DNA]</scope>
    <source>
        <strain evidence="8 9">Sanger_23</strain>
    </source>
</reference>
<evidence type="ECO:0000256" key="6">
    <source>
        <dbReference type="ARBA" id="ARBA00023136"/>
    </source>
</evidence>